<protein>
    <recommendedName>
        <fullName evidence="9">Indole-3-glycerol phosphate synthase</fullName>
        <shortName evidence="9">IGPS</shortName>
        <ecNumber evidence="9">4.1.1.48</ecNumber>
    </recommendedName>
</protein>
<evidence type="ECO:0000256" key="3">
    <source>
        <dbReference type="ARBA" id="ARBA00008737"/>
    </source>
</evidence>
<keyword evidence="4 9" id="KW-0028">Amino-acid biosynthesis</keyword>
<dbReference type="NCBIfam" id="NF001377">
    <property type="entry name" value="PRK00278.2-4"/>
    <property type="match status" value="1"/>
</dbReference>
<dbReference type="PANTHER" id="PTHR22854">
    <property type="entry name" value="TRYPTOPHAN BIOSYNTHESIS PROTEIN"/>
    <property type="match status" value="1"/>
</dbReference>
<comment type="catalytic activity">
    <reaction evidence="1 9">
        <text>1-(2-carboxyphenylamino)-1-deoxy-D-ribulose 5-phosphate + H(+) = (1S,2R)-1-C-(indol-3-yl)glycerol 3-phosphate + CO2 + H2O</text>
        <dbReference type="Rhea" id="RHEA:23476"/>
        <dbReference type="ChEBI" id="CHEBI:15377"/>
        <dbReference type="ChEBI" id="CHEBI:15378"/>
        <dbReference type="ChEBI" id="CHEBI:16526"/>
        <dbReference type="ChEBI" id="CHEBI:58613"/>
        <dbReference type="ChEBI" id="CHEBI:58866"/>
        <dbReference type="EC" id="4.1.1.48"/>
    </reaction>
</comment>
<dbReference type="InterPro" id="IPR001468">
    <property type="entry name" value="Indole-3-GlycerolPSynthase_CS"/>
</dbReference>
<gene>
    <name evidence="9" type="primary">trpC</name>
    <name evidence="11" type="ORF">JCM16418_3186</name>
</gene>
<dbReference type="HAMAP" id="MF_00134_B">
    <property type="entry name" value="IGPS_B"/>
    <property type="match status" value="1"/>
</dbReference>
<evidence type="ECO:0000313" key="11">
    <source>
        <dbReference type="EMBL" id="GAF09068.1"/>
    </source>
</evidence>
<keyword evidence="5 9" id="KW-0210">Decarboxylase</keyword>
<dbReference type="PROSITE" id="PS00614">
    <property type="entry name" value="IGPS"/>
    <property type="match status" value="1"/>
</dbReference>
<dbReference type="EC" id="4.1.1.48" evidence="9"/>
<evidence type="ECO:0000256" key="6">
    <source>
        <dbReference type="ARBA" id="ARBA00022822"/>
    </source>
</evidence>
<dbReference type="Proteomes" id="UP000019364">
    <property type="component" value="Unassembled WGS sequence"/>
</dbReference>
<evidence type="ECO:0000256" key="9">
    <source>
        <dbReference type="HAMAP-Rule" id="MF_00134"/>
    </source>
</evidence>
<dbReference type="UniPathway" id="UPA00035">
    <property type="reaction ID" value="UER00043"/>
</dbReference>
<keyword evidence="8 9" id="KW-0456">Lyase</keyword>
<dbReference type="SUPFAM" id="SSF51366">
    <property type="entry name" value="Ribulose-phoshate binding barrel"/>
    <property type="match status" value="1"/>
</dbReference>
<dbReference type="CDD" id="cd00331">
    <property type="entry name" value="IGPS"/>
    <property type="match status" value="1"/>
</dbReference>
<dbReference type="InterPro" id="IPR013785">
    <property type="entry name" value="Aldolase_TIM"/>
</dbReference>
<dbReference type="AlphaFoldDB" id="W7YN90"/>
<feature type="domain" description="Indole-3-glycerol phosphate synthase" evidence="10">
    <location>
        <begin position="3"/>
        <end position="263"/>
    </location>
</feature>
<dbReference type="OrthoDB" id="9804217at2"/>
<comment type="caution">
    <text evidence="11">The sequence shown here is derived from an EMBL/GenBank/DDBJ whole genome shotgun (WGS) entry which is preliminary data.</text>
</comment>
<proteinExistence type="inferred from homology"/>
<dbReference type="RefSeq" id="WP_036650109.1">
    <property type="nucleotide sequence ID" value="NZ_BAVZ01000009.1"/>
</dbReference>
<evidence type="ECO:0000313" key="12">
    <source>
        <dbReference type="Proteomes" id="UP000019364"/>
    </source>
</evidence>
<dbReference type="InterPro" id="IPR011060">
    <property type="entry name" value="RibuloseP-bd_barrel"/>
</dbReference>
<dbReference type="GO" id="GO:0004640">
    <property type="term" value="F:phosphoribosylanthranilate isomerase activity"/>
    <property type="evidence" value="ECO:0007669"/>
    <property type="project" value="TreeGrafter"/>
</dbReference>
<dbReference type="Pfam" id="PF00218">
    <property type="entry name" value="IGPS"/>
    <property type="match status" value="1"/>
</dbReference>
<comment type="similarity">
    <text evidence="3 9">Belongs to the TrpC family.</text>
</comment>
<reference evidence="11 12" key="1">
    <citation type="journal article" date="2014" name="Genome Announc.">
        <title>Draft Genome Sequence of Paenibacillus pini JCM 16418T, Isolated from the Rhizosphere of Pine Tree.</title>
        <authorList>
            <person name="Yuki M."/>
            <person name="Oshima K."/>
            <person name="Suda W."/>
            <person name="Oshida Y."/>
            <person name="Kitamura K."/>
            <person name="Iida Y."/>
            <person name="Hattori M."/>
            <person name="Ohkuma M."/>
        </authorList>
    </citation>
    <scope>NUCLEOTIDE SEQUENCE [LARGE SCALE GENOMIC DNA]</scope>
    <source>
        <strain evidence="11 12">JCM 16418</strain>
    </source>
</reference>
<dbReference type="GO" id="GO:0000162">
    <property type="term" value="P:L-tryptophan biosynthetic process"/>
    <property type="evidence" value="ECO:0007669"/>
    <property type="project" value="UniProtKB-UniRule"/>
</dbReference>
<dbReference type="FunFam" id="3.20.20.70:FF:000024">
    <property type="entry name" value="Indole-3-glycerol phosphate synthase"/>
    <property type="match status" value="1"/>
</dbReference>
<dbReference type="Gene3D" id="3.20.20.70">
    <property type="entry name" value="Aldolase class I"/>
    <property type="match status" value="1"/>
</dbReference>
<name>W7YN90_9BACL</name>
<evidence type="ECO:0000256" key="8">
    <source>
        <dbReference type="ARBA" id="ARBA00023239"/>
    </source>
</evidence>
<evidence type="ECO:0000256" key="7">
    <source>
        <dbReference type="ARBA" id="ARBA00023141"/>
    </source>
</evidence>
<evidence type="ECO:0000256" key="4">
    <source>
        <dbReference type="ARBA" id="ARBA00022605"/>
    </source>
</evidence>
<keyword evidence="7 9" id="KW-0057">Aromatic amino acid biosynthesis</keyword>
<evidence type="ECO:0000256" key="2">
    <source>
        <dbReference type="ARBA" id="ARBA00004696"/>
    </source>
</evidence>
<dbReference type="InterPro" id="IPR045186">
    <property type="entry name" value="Indole-3-glycerol_P_synth"/>
</dbReference>
<dbReference type="EMBL" id="BAVZ01000009">
    <property type="protein sequence ID" value="GAF09068.1"/>
    <property type="molecule type" value="Genomic_DNA"/>
</dbReference>
<keyword evidence="6 9" id="KW-0822">Tryptophan biosynthesis</keyword>
<dbReference type="NCBIfam" id="NF001373">
    <property type="entry name" value="PRK00278.1-6"/>
    <property type="match status" value="1"/>
</dbReference>
<dbReference type="STRING" id="1236976.JCM16418_3186"/>
<evidence type="ECO:0000259" key="10">
    <source>
        <dbReference type="Pfam" id="PF00218"/>
    </source>
</evidence>
<dbReference type="InterPro" id="IPR013798">
    <property type="entry name" value="Indole-3-glycerol_P_synth_dom"/>
</dbReference>
<dbReference type="GO" id="GO:0004425">
    <property type="term" value="F:indole-3-glycerol-phosphate synthase activity"/>
    <property type="evidence" value="ECO:0007669"/>
    <property type="project" value="UniProtKB-UniRule"/>
</dbReference>
<dbReference type="eggNOG" id="COG0134">
    <property type="taxonomic scope" value="Bacteria"/>
</dbReference>
<sequence length="274" mass="30379">MYLEQIVETKREEVANLLERLSLEEAERKVAEMPSTLGFARALSKGERNRGMGLIAEVKKASPSKGLIRSDFNPVEIAMSYESAGADCLSVLTDMKYFQGSAAYLQEVRAAVNIPLLRKDFIIDERQIWEARLLGADAVLLIAAILKPQQVRDYVKIAASIGLDSLIEVHSQQELEAILNLDIGEGEGTLIGINNRNLHTFETSLETTFELVKLIPPAFTVISESGISSKDDMVYLQQSGAHGVLIGEYFMRQKDISLAVNDLMEMTRISGEEK</sequence>
<accession>W7YN90</accession>
<comment type="pathway">
    <text evidence="2 9">Amino-acid biosynthesis; L-tryptophan biosynthesis; L-tryptophan from chorismate: step 4/5.</text>
</comment>
<evidence type="ECO:0000256" key="5">
    <source>
        <dbReference type="ARBA" id="ARBA00022793"/>
    </source>
</evidence>
<dbReference type="PANTHER" id="PTHR22854:SF2">
    <property type="entry name" value="INDOLE-3-GLYCEROL-PHOSPHATE SYNTHASE"/>
    <property type="match status" value="1"/>
</dbReference>
<organism evidence="11 12">
    <name type="scientific">Paenibacillus pini JCM 16418</name>
    <dbReference type="NCBI Taxonomy" id="1236976"/>
    <lineage>
        <taxon>Bacteria</taxon>
        <taxon>Bacillati</taxon>
        <taxon>Bacillota</taxon>
        <taxon>Bacilli</taxon>
        <taxon>Bacillales</taxon>
        <taxon>Paenibacillaceae</taxon>
        <taxon>Paenibacillus</taxon>
    </lineage>
</organism>
<keyword evidence="12" id="KW-1185">Reference proteome</keyword>
<evidence type="ECO:0000256" key="1">
    <source>
        <dbReference type="ARBA" id="ARBA00001633"/>
    </source>
</evidence>